<accession>A0A166QTS7</accession>
<evidence type="ECO:0000313" key="2">
    <source>
        <dbReference type="EMBL" id="KZN20847.1"/>
    </source>
</evidence>
<feature type="region of interest" description="Disordered" evidence="1">
    <location>
        <begin position="42"/>
        <end position="69"/>
    </location>
</feature>
<dbReference type="EMBL" id="LUKJ01000002">
    <property type="protein sequence ID" value="KZN20847.1"/>
    <property type="molecule type" value="Genomic_DNA"/>
</dbReference>
<organism evidence="2 3">
    <name type="scientific">Pseudomonas fluorescens</name>
    <dbReference type="NCBI Taxonomy" id="294"/>
    <lineage>
        <taxon>Bacteria</taxon>
        <taxon>Pseudomonadati</taxon>
        <taxon>Pseudomonadota</taxon>
        <taxon>Gammaproteobacteria</taxon>
        <taxon>Pseudomonadales</taxon>
        <taxon>Pseudomonadaceae</taxon>
        <taxon>Pseudomonas</taxon>
    </lineage>
</organism>
<dbReference type="Proteomes" id="UP000076489">
    <property type="component" value="Unassembled WGS sequence"/>
</dbReference>
<proteinExistence type="predicted"/>
<name>A0A166QTS7_PSEFL</name>
<feature type="compositionally biased region" description="Polar residues" evidence="1">
    <location>
        <begin position="60"/>
        <end position="69"/>
    </location>
</feature>
<evidence type="ECO:0000313" key="3">
    <source>
        <dbReference type="Proteomes" id="UP000076489"/>
    </source>
</evidence>
<dbReference type="AlphaFoldDB" id="A0A166QTS7"/>
<gene>
    <name evidence="2" type="ORF">A1D17_02785</name>
</gene>
<dbReference type="OrthoDB" id="6955826at2"/>
<comment type="caution">
    <text evidence="2">The sequence shown here is derived from an EMBL/GenBank/DDBJ whole genome shotgun (WGS) entry which is preliminary data.</text>
</comment>
<sequence>MINQAEADQARKVNDAYSKTGSVNPEYEREFDILSDMRRASMAAKFRQSRGLPPNGKTPYDSTPNQKSA</sequence>
<feature type="region of interest" description="Disordered" evidence="1">
    <location>
        <begin position="1"/>
        <end position="26"/>
    </location>
</feature>
<protein>
    <submittedName>
        <fullName evidence="2">Uncharacterized protein</fullName>
    </submittedName>
</protein>
<evidence type="ECO:0000256" key="1">
    <source>
        <dbReference type="SAM" id="MobiDB-lite"/>
    </source>
</evidence>
<reference evidence="3" key="1">
    <citation type="submission" date="2016-03" db="EMBL/GenBank/DDBJ databases">
        <authorList>
            <person name="Ray J."/>
            <person name="Price M."/>
            <person name="Deutschbauer A."/>
        </authorList>
    </citation>
    <scope>NUCLEOTIDE SEQUENCE [LARGE SCALE GENOMIC DNA]</scope>
    <source>
        <strain evidence="3">FW300-N1B4</strain>
    </source>
</reference>
<reference evidence="2 3" key="2">
    <citation type="journal article" date="2018" name="Nature">
        <title>Mutant phenotypes for thousands of bacterial genes of unknown function.</title>
        <authorList>
            <person name="Price M.N."/>
            <person name="Wetmore K.M."/>
            <person name="Waters R.J."/>
            <person name="Callaghan M."/>
            <person name="Ray J."/>
            <person name="Liu H."/>
            <person name="Kuehl J.V."/>
            <person name="Melnyk R.A."/>
            <person name="Lamson J.S."/>
            <person name="Suh Y."/>
            <person name="Carlson H.K."/>
            <person name="Esquivel Z."/>
            <person name="Sadeeshkumar H."/>
            <person name="Chakraborty R."/>
            <person name="Zane G.M."/>
            <person name="Rubin B.E."/>
            <person name="Wall J.D."/>
            <person name="Visel A."/>
            <person name="Bristow J."/>
            <person name="Blow M.J."/>
            <person name="Arkin A.P."/>
            <person name="Deutschbauer A.M."/>
        </authorList>
    </citation>
    <scope>NUCLEOTIDE SEQUENCE [LARGE SCALE GENOMIC DNA]</scope>
    <source>
        <strain evidence="2 3">FW300-N1B4</strain>
    </source>
</reference>